<name>A0A0R2HJ50_9LACO</name>
<dbReference type="SUPFAM" id="SSF54211">
    <property type="entry name" value="Ribosomal protein S5 domain 2-like"/>
    <property type="match status" value="1"/>
</dbReference>
<accession>A0A0R2HJ50</accession>
<dbReference type="Pfam" id="PF05362">
    <property type="entry name" value="Lon_C"/>
    <property type="match status" value="1"/>
</dbReference>
<proteinExistence type="predicted"/>
<dbReference type="OrthoDB" id="2356897at2"/>
<dbReference type="AlphaFoldDB" id="A0A0R2HJ50"/>
<feature type="domain" description="PDZ" evidence="2">
    <location>
        <begin position="133"/>
        <end position="188"/>
    </location>
</feature>
<dbReference type="GO" id="GO:0005524">
    <property type="term" value="F:ATP binding"/>
    <property type="evidence" value="ECO:0007669"/>
    <property type="project" value="InterPro"/>
</dbReference>
<dbReference type="EMBL" id="CP012275">
    <property type="protein sequence ID" value="AMV61901.1"/>
    <property type="molecule type" value="Genomic_DNA"/>
</dbReference>
<dbReference type="InterPro" id="IPR014721">
    <property type="entry name" value="Ribsml_uS5_D2-typ_fold_subgr"/>
</dbReference>
<dbReference type="GO" id="GO:0004176">
    <property type="term" value="F:ATP-dependent peptidase activity"/>
    <property type="evidence" value="ECO:0007669"/>
    <property type="project" value="InterPro"/>
</dbReference>
<dbReference type="GO" id="GO:0006508">
    <property type="term" value="P:proteolysis"/>
    <property type="evidence" value="ECO:0007669"/>
    <property type="project" value="UniProtKB-KW"/>
</dbReference>
<dbReference type="GO" id="GO:0004252">
    <property type="term" value="F:serine-type endopeptidase activity"/>
    <property type="evidence" value="ECO:0007669"/>
    <property type="project" value="InterPro"/>
</dbReference>
<keyword evidence="1" id="KW-0812">Transmembrane</keyword>
<dbReference type="InterPro" id="IPR008269">
    <property type="entry name" value="Lon_proteolytic"/>
</dbReference>
<keyword evidence="3" id="KW-0645">Protease</keyword>
<dbReference type="Pfam" id="PF13180">
    <property type="entry name" value="PDZ_2"/>
    <property type="match status" value="1"/>
</dbReference>
<sequence>MQKIRKFFKKAWPFLVGIVVLLILLFLPLPFYVEGPGTADQLSPYVRVNHQKDTKKGSFRMTTVSMAQGTPALYVYAKLMPDYEVDSASEVTGNQDNATYNKVQTFYMKSAVNQAIYVAYKKANKAVKVHFKGIYVLEVEKNSQFKKALKVGDTITKVNGQRLISAEDAMKKISSQKVGSKLTITYQHNGKTKTTSGKLIRLSTGKPGIGIGLTDNNKVTTKIPVSINSHGVEGPSAGLMFTLQIYSQLTQENLRKGRNIAGTGTIATDGMVGEIGGIDKKIVAAKKAGATIFFAPYIKPTKLIEKYEPDHLTNYQLAKKTAKRVAPNLKVVPVQNFSDAVKYLQTHN</sequence>
<keyword evidence="1" id="KW-0472">Membrane</keyword>
<dbReference type="PANTHER" id="PTHR10046">
    <property type="entry name" value="ATP DEPENDENT LON PROTEASE FAMILY MEMBER"/>
    <property type="match status" value="1"/>
</dbReference>
<dbReference type="InterPro" id="IPR001478">
    <property type="entry name" value="PDZ"/>
</dbReference>
<dbReference type="SMART" id="SM00228">
    <property type="entry name" value="PDZ"/>
    <property type="match status" value="1"/>
</dbReference>
<evidence type="ECO:0000313" key="4">
    <source>
        <dbReference type="EMBL" id="AMV66225.1"/>
    </source>
</evidence>
<evidence type="ECO:0000256" key="1">
    <source>
        <dbReference type="SAM" id="Phobius"/>
    </source>
</evidence>
<dbReference type="EMBL" id="CP012288">
    <property type="protein sequence ID" value="AMV66225.1"/>
    <property type="molecule type" value="Genomic_DNA"/>
</dbReference>
<dbReference type="Gene3D" id="3.30.230.10">
    <property type="match status" value="1"/>
</dbReference>
<gene>
    <name evidence="3" type="ORF">ADU70_0401</name>
    <name evidence="4" type="ORF">ADU72_0276</name>
</gene>
<dbReference type="KEGG" id="pdm:ADU72_0276"/>
<protein>
    <submittedName>
        <fullName evidence="3">Lon-like protease with PDZ domain</fullName>
    </submittedName>
</protein>
<evidence type="ECO:0000313" key="6">
    <source>
        <dbReference type="Proteomes" id="UP000076405"/>
    </source>
</evidence>
<feature type="transmembrane region" description="Helical" evidence="1">
    <location>
        <begin position="12"/>
        <end position="33"/>
    </location>
</feature>
<dbReference type="GO" id="GO:0030163">
    <property type="term" value="P:protein catabolic process"/>
    <property type="evidence" value="ECO:0007669"/>
    <property type="project" value="InterPro"/>
</dbReference>
<dbReference type="GeneID" id="57275518"/>
<evidence type="ECO:0000313" key="5">
    <source>
        <dbReference type="Proteomes" id="UP000076244"/>
    </source>
</evidence>
<dbReference type="Proteomes" id="UP000076405">
    <property type="component" value="Chromosome"/>
</dbReference>
<organism evidence="3 6">
    <name type="scientific">Pediococcus damnosus</name>
    <dbReference type="NCBI Taxonomy" id="51663"/>
    <lineage>
        <taxon>Bacteria</taxon>
        <taxon>Bacillati</taxon>
        <taxon>Bacillota</taxon>
        <taxon>Bacilli</taxon>
        <taxon>Lactobacillales</taxon>
        <taxon>Lactobacillaceae</taxon>
        <taxon>Pediococcus</taxon>
    </lineage>
</organism>
<dbReference type="Proteomes" id="UP000076244">
    <property type="component" value="Chromosome"/>
</dbReference>
<dbReference type="InterPro" id="IPR027065">
    <property type="entry name" value="Lon_Prtase"/>
</dbReference>
<keyword evidence="3" id="KW-0378">Hydrolase</keyword>
<dbReference type="InterPro" id="IPR020568">
    <property type="entry name" value="Ribosomal_Su5_D2-typ_SF"/>
</dbReference>
<evidence type="ECO:0000259" key="2">
    <source>
        <dbReference type="PROSITE" id="PS50106"/>
    </source>
</evidence>
<keyword evidence="5" id="KW-1185">Reference proteome</keyword>
<evidence type="ECO:0000313" key="3">
    <source>
        <dbReference type="EMBL" id="AMV61901.1"/>
    </source>
</evidence>
<dbReference type="PROSITE" id="PS50106">
    <property type="entry name" value="PDZ"/>
    <property type="match status" value="1"/>
</dbReference>
<dbReference type="NCBIfam" id="NF041438">
    <property type="entry name" value="SepM_fam_S16"/>
    <property type="match status" value="1"/>
</dbReference>
<keyword evidence="1" id="KW-1133">Transmembrane helix</keyword>
<dbReference type="RefSeq" id="WP_046872195.1">
    <property type="nucleotide sequence ID" value="NZ_BAAAXI010000145.1"/>
</dbReference>
<reference evidence="5 6" key="1">
    <citation type="journal article" date="2016" name="PLoS ONE">
        <title>The Identification of Novel Diagnostic Marker Genes for the Detection of Beer Spoiling Pediococcus damnosus Strains Using the BlAst Diagnostic Gene findEr.</title>
        <authorList>
            <person name="Behr J."/>
            <person name="Geissler A.J."/>
            <person name="Schmid J."/>
            <person name="Zehe A."/>
            <person name="Vogel R.F."/>
        </authorList>
    </citation>
    <scope>NUCLEOTIDE SEQUENCE [LARGE SCALE GENOMIC DNA]</scope>
    <source>
        <strain evidence="3 6">TMW 2.1533</strain>
        <strain evidence="4 5">TMW 2.1535</strain>
    </source>
</reference>